<dbReference type="Gene3D" id="2.60.40.2370">
    <property type="entry name" value="NigD-like, C-terminal beta sandwich domain"/>
    <property type="match status" value="1"/>
</dbReference>
<dbReference type="InterPro" id="IPR024299">
    <property type="entry name" value="NigD-like_OB_dom"/>
</dbReference>
<feature type="domain" description="NigD-like N-terminal OB" evidence="2">
    <location>
        <begin position="41"/>
        <end position="105"/>
    </location>
</feature>
<sequence length="247" mass="28032">MVMKKLNLLLLAFLVVMGVTFQSCDDGDGYSLGDVAVDWATVNVKGAHVYDFTGDRWGQIWPATTDYFWYSPIDGQRVILYFNPLYDNYPEGYDCSVKVLNIKEILTKPIEELTAENEETFGNDPVDIFEGNMWISGGYLNIIFNQNMPSKMKHLVSLVKNTTITPDQDGYIHLEYRYNTYADTTGYWRNGAVSFNLNSLEITSETKGIKVKINSAKNGEKEVTFDLKETPSPVGLSQMDFSQMEIK</sequence>
<dbReference type="Pfam" id="PF12667">
    <property type="entry name" value="NigD_N"/>
    <property type="match status" value="1"/>
</dbReference>
<feature type="chain" id="PRO_5041360689" description="NigD-like protein" evidence="1">
    <location>
        <begin position="22"/>
        <end position="247"/>
    </location>
</feature>
<dbReference type="InterPro" id="IPR038179">
    <property type="entry name" value="NigD-like_N_sf"/>
</dbReference>
<evidence type="ECO:0000313" key="4">
    <source>
        <dbReference type="EMBL" id="GKH82480.1"/>
    </source>
</evidence>
<name>A0AA37KKQ1_9BACT</name>
<evidence type="ECO:0000256" key="1">
    <source>
        <dbReference type="SAM" id="SignalP"/>
    </source>
</evidence>
<reference evidence="4" key="1">
    <citation type="submission" date="2022-01" db="EMBL/GenBank/DDBJ databases">
        <title>Novel bile acid biosynthetic pathways are enriched in the microbiome of centenarians.</title>
        <authorList>
            <person name="Sato Y."/>
            <person name="Atarashi K."/>
            <person name="Plichta R.D."/>
            <person name="Arai Y."/>
            <person name="Sasajima S."/>
            <person name="Kearney M.S."/>
            <person name="Suda W."/>
            <person name="Takeshita K."/>
            <person name="Sasaki T."/>
            <person name="Okamoto S."/>
            <person name="Skelly N.A."/>
            <person name="Okamura Y."/>
            <person name="Vlamakis H."/>
            <person name="Li Y."/>
            <person name="Tanoue T."/>
            <person name="Takei H."/>
            <person name="Nittono H."/>
            <person name="Narushima S."/>
            <person name="Irie J."/>
            <person name="Itoh H."/>
            <person name="Moriya K."/>
            <person name="Sugiura Y."/>
            <person name="Suematsu M."/>
            <person name="Moritoki N."/>
            <person name="Shibata S."/>
            <person name="Littman R.D."/>
            <person name="Fischbach A.M."/>
            <person name="Uwamino Y."/>
            <person name="Inoue T."/>
            <person name="Honda A."/>
            <person name="Hattori M."/>
            <person name="Murai T."/>
            <person name="Xavier J.R."/>
            <person name="Hirose N."/>
            <person name="Honda K."/>
        </authorList>
    </citation>
    <scope>NUCLEOTIDE SEQUENCE</scope>
    <source>
        <strain evidence="4">CE91-St7</strain>
    </source>
</reference>
<dbReference type="InterPro" id="IPR035376">
    <property type="entry name" value="NigD_C"/>
</dbReference>
<protein>
    <recommendedName>
        <fullName evidence="6">NigD-like protein</fullName>
    </recommendedName>
</protein>
<dbReference type="AlphaFoldDB" id="A0AA37KKQ1"/>
<dbReference type="Pfam" id="PF17415">
    <property type="entry name" value="NigD_C"/>
    <property type="match status" value="1"/>
</dbReference>
<dbReference type="Gene3D" id="2.40.50.500">
    <property type="entry name" value="NigD-like N-terminal OB domain"/>
    <property type="match status" value="1"/>
</dbReference>
<dbReference type="Proteomes" id="UP001055104">
    <property type="component" value="Unassembled WGS sequence"/>
</dbReference>
<proteinExistence type="predicted"/>
<feature type="domain" description="NigD-like C-terminal" evidence="3">
    <location>
        <begin position="110"/>
        <end position="226"/>
    </location>
</feature>
<feature type="signal peptide" evidence="1">
    <location>
        <begin position="1"/>
        <end position="21"/>
    </location>
</feature>
<evidence type="ECO:0008006" key="6">
    <source>
        <dbReference type="Google" id="ProtNLM"/>
    </source>
</evidence>
<keyword evidence="1" id="KW-0732">Signal</keyword>
<evidence type="ECO:0000259" key="2">
    <source>
        <dbReference type="Pfam" id="PF12667"/>
    </source>
</evidence>
<evidence type="ECO:0000313" key="5">
    <source>
        <dbReference type="Proteomes" id="UP001055104"/>
    </source>
</evidence>
<comment type="caution">
    <text evidence="4">The sequence shown here is derived from an EMBL/GenBank/DDBJ whole genome shotgun (WGS) entry which is preliminary data.</text>
</comment>
<evidence type="ECO:0000259" key="3">
    <source>
        <dbReference type="Pfam" id="PF17415"/>
    </source>
</evidence>
<accession>A0AA37KKQ1</accession>
<organism evidence="4 5">
    <name type="scientific">Phocaeicola dorei</name>
    <dbReference type="NCBI Taxonomy" id="357276"/>
    <lineage>
        <taxon>Bacteria</taxon>
        <taxon>Pseudomonadati</taxon>
        <taxon>Bacteroidota</taxon>
        <taxon>Bacteroidia</taxon>
        <taxon>Bacteroidales</taxon>
        <taxon>Bacteroidaceae</taxon>
        <taxon>Phocaeicola</taxon>
    </lineage>
</organism>
<dbReference type="PROSITE" id="PS51257">
    <property type="entry name" value="PROKAR_LIPOPROTEIN"/>
    <property type="match status" value="1"/>
</dbReference>
<dbReference type="InterPro" id="IPR038143">
    <property type="entry name" value="NigD-like_C_dom_sf"/>
</dbReference>
<dbReference type="EMBL" id="BQOB01000001">
    <property type="protein sequence ID" value="GKH82480.1"/>
    <property type="molecule type" value="Genomic_DNA"/>
</dbReference>
<gene>
    <name evidence="4" type="ORF">CE91St7_33640</name>
</gene>